<protein>
    <submittedName>
        <fullName evidence="2">Uncharacterized protein</fullName>
    </submittedName>
</protein>
<dbReference type="AlphaFoldDB" id="A0A914CZE4"/>
<name>A0A914CZE4_9BILA</name>
<dbReference type="Proteomes" id="UP000887540">
    <property type="component" value="Unplaced"/>
</dbReference>
<keyword evidence="1" id="KW-1185">Reference proteome</keyword>
<reference evidence="2" key="1">
    <citation type="submission" date="2022-11" db="UniProtKB">
        <authorList>
            <consortium name="WormBaseParasite"/>
        </authorList>
    </citation>
    <scope>IDENTIFICATION</scope>
</reference>
<evidence type="ECO:0000313" key="2">
    <source>
        <dbReference type="WBParaSite" id="ACRNAN_scaffold16043.g22300.t1"/>
    </source>
</evidence>
<accession>A0A914CZE4</accession>
<evidence type="ECO:0000313" key="1">
    <source>
        <dbReference type="Proteomes" id="UP000887540"/>
    </source>
</evidence>
<proteinExistence type="predicted"/>
<sequence length="67" mass="7458">MKMKDLREAIIRAQSLCEAPPDCRIVETSAGQGVGRNHYRYVGKDRGQLPKRLKACVDAKGGHFDKS</sequence>
<dbReference type="WBParaSite" id="ACRNAN_scaffold16043.g22300.t1">
    <property type="protein sequence ID" value="ACRNAN_scaffold16043.g22300.t1"/>
    <property type="gene ID" value="ACRNAN_scaffold16043.g22300"/>
</dbReference>
<organism evidence="1 2">
    <name type="scientific">Acrobeloides nanus</name>
    <dbReference type="NCBI Taxonomy" id="290746"/>
    <lineage>
        <taxon>Eukaryota</taxon>
        <taxon>Metazoa</taxon>
        <taxon>Ecdysozoa</taxon>
        <taxon>Nematoda</taxon>
        <taxon>Chromadorea</taxon>
        <taxon>Rhabditida</taxon>
        <taxon>Tylenchina</taxon>
        <taxon>Cephalobomorpha</taxon>
        <taxon>Cephaloboidea</taxon>
        <taxon>Cephalobidae</taxon>
        <taxon>Acrobeloides</taxon>
    </lineage>
</organism>